<dbReference type="VEuPathDB" id="FungiDB:RO3G_15293"/>
<evidence type="ECO:0000313" key="2">
    <source>
        <dbReference type="Proteomes" id="UP000009138"/>
    </source>
</evidence>
<sequence length="334" mass="39104">MNPICLEQACCTFYCEGIKLMEDIQLCYCENPYEPRLICNARVFGAPNLYKLYKSREEEEEKCEEEEEDDMNKNVSNQISINKLFVFYFIFGKTKNINFGESESNLVAEILINNRIESEAQIVDFINYVYRPNSENCTDSLFKLTSVSDKTVLGVLWKYTERFNKTTALGFNQWLRKQNIDFLNQDPERKVLKSQESETVKIRARILSVLDNQFYDDVADNIVSTIPRYHAYIKQLKDDGYEVIRYCRKSKKARNKIIQGPKVLTYKNYLVNVKVLPDVDHCYTRNPIEPMLICKSRIFGAPNLYNLYKLKQVLAEETGSNDNEEDILFGKSRK</sequence>
<keyword evidence="2" id="KW-1185">Reference proteome</keyword>
<reference evidence="1 2" key="1">
    <citation type="journal article" date="2009" name="PLoS Genet.">
        <title>Genomic analysis of the basal lineage fungus Rhizopus oryzae reveals a whole-genome duplication.</title>
        <authorList>
            <person name="Ma L.-J."/>
            <person name="Ibrahim A.S."/>
            <person name="Skory C."/>
            <person name="Grabherr M.G."/>
            <person name="Burger G."/>
            <person name="Butler M."/>
            <person name="Elias M."/>
            <person name="Idnurm A."/>
            <person name="Lang B.F."/>
            <person name="Sone T."/>
            <person name="Abe A."/>
            <person name="Calvo S.E."/>
            <person name="Corrochano L.M."/>
            <person name="Engels R."/>
            <person name="Fu J."/>
            <person name="Hansberg W."/>
            <person name="Kim J.-M."/>
            <person name="Kodira C.D."/>
            <person name="Koehrsen M.J."/>
            <person name="Liu B."/>
            <person name="Miranda-Saavedra D."/>
            <person name="O'Leary S."/>
            <person name="Ortiz-Castellanos L."/>
            <person name="Poulter R."/>
            <person name="Rodriguez-Romero J."/>
            <person name="Ruiz-Herrera J."/>
            <person name="Shen Y.-Q."/>
            <person name="Zeng Q."/>
            <person name="Galagan J."/>
            <person name="Birren B.W."/>
            <person name="Cuomo C.A."/>
            <person name="Wickes B.L."/>
        </authorList>
    </citation>
    <scope>NUCLEOTIDE SEQUENCE [LARGE SCALE GENOMIC DNA]</scope>
    <source>
        <strain evidence="2">RA 99-880 / ATCC MYA-4621 / FGSC 9543 / NRRL 43880</strain>
    </source>
</reference>
<gene>
    <name evidence="1" type="ORF">RO3G_15293</name>
</gene>
<dbReference type="EMBL" id="CH476747">
    <property type="protein sequence ID" value="EIE90582.1"/>
    <property type="molecule type" value="Genomic_DNA"/>
</dbReference>
<name>I1CQ52_RHIO9</name>
<evidence type="ECO:0000313" key="1">
    <source>
        <dbReference type="EMBL" id="EIE90582.1"/>
    </source>
</evidence>
<dbReference type="AlphaFoldDB" id="I1CQ52"/>
<organism evidence="1 2">
    <name type="scientific">Rhizopus delemar (strain RA 99-880 / ATCC MYA-4621 / FGSC 9543 / NRRL 43880)</name>
    <name type="common">Mucormycosis agent</name>
    <name type="synonym">Rhizopus arrhizus var. delemar</name>
    <dbReference type="NCBI Taxonomy" id="246409"/>
    <lineage>
        <taxon>Eukaryota</taxon>
        <taxon>Fungi</taxon>
        <taxon>Fungi incertae sedis</taxon>
        <taxon>Mucoromycota</taxon>
        <taxon>Mucoromycotina</taxon>
        <taxon>Mucoromycetes</taxon>
        <taxon>Mucorales</taxon>
        <taxon>Mucorineae</taxon>
        <taxon>Rhizopodaceae</taxon>
        <taxon>Rhizopus</taxon>
    </lineage>
</organism>
<dbReference type="OrthoDB" id="2288259at2759"/>
<dbReference type="InParanoid" id="I1CQ52"/>
<accession>I1CQ52</accession>
<proteinExistence type="predicted"/>
<dbReference type="RefSeq" id="XP_067525978.1">
    <property type="nucleotide sequence ID" value="XM_067669877.1"/>
</dbReference>
<dbReference type="GeneID" id="93622258"/>
<protein>
    <submittedName>
        <fullName evidence="1">Uncharacterized protein</fullName>
    </submittedName>
</protein>
<dbReference type="Proteomes" id="UP000009138">
    <property type="component" value="Unassembled WGS sequence"/>
</dbReference>